<evidence type="ECO:0000256" key="1">
    <source>
        <dbReference type="SAM" id="MobiDB-lite"/>
    </source>
</evidence>
<dbReference type="EMBL" id="PETS01000141">
    <property type="protein sequence ID" value="PIV50282.1"/>
    <property type="molecule type" value="Genomic_DNA"/>
</dbReference>
<dbReference type="Gene3D" id="2.120.10.30">
    <property type="entry name" value="TolB, C-terminal domain"/>
    <property type="match status" value="1"/>
</dbReference>
<reference evidence="4" key="1">
    <citation type="submission" date="2017-09" db="EMBL/GenBank/DDBJ databases">
        <title>Depth-based differentiation of microbial function through sediment-hosted aquifers and enrichment of novel symbionts in the deep terrestrial subsurface.</title>
        <authorList>
            <person name="Probst A.J."/>
            <person name="Ladd B."/>
            <person name="Jarett J.K."/>
            <person name="Geller-Mcgrath D.E."/>
            <person name="Sieber C.M.K."/>
            <person name="Emerson J.B."/>
            <person name="Anantharaman K."/>
            <person name="Thomas B.C."/>
            <person name="Malmstrom R."/>
            <person name="Stieglmeier M."/>
            <person name="Klingl A."/>
            <person name="Woyke T."/>
            <person name="Ryan C.M."/>
            <person name="Banfield J.F."/>
        </authorList>
    </citation>
    <scope>NUCLEOTIDE SEQUENCE [LARGE SCALE GENOMIC DNA]</scope>
</reference>
<name>A0A2M7DKL7_9BACT</name>
<dbReference type="InterPro" id="IPR011042">
    <property type="entry name" value="6-blade_b-propeller_TolB-like"/>
</dbReference>
<feature type="compositionally biased region" description="Polar residues" evidence="1">
    <location>
        <begin position="75"/>
        <end position="85"/>
    </location>
</feature>
<feature type="transmembrane region" description="Helical" evidence="2">
    <location>
        <begin position="25"/>
        <end position="45"/>
    </location>
</feature>
<sequence length="430" mass="47969">MYYYNIKYINKQNYMDLFIKYKKQLIITGFIFFILLTGYIIYALFLKPATEENKNTGPGALNNTAMGGLPLSSPGRKQTATSTGTGILPAGEEEKSAGANRDLIAKGGLTQVSEINSAKTLGAVLNSSGNGLKYYNKDDSKFYQIDENGQIKTLSDKVFHSVDNVVWSPNKNKAILEYPDGANIIYDFDNTKQITLPSHWQDFNYSPSGDKLIMKSMGLDPDNRWLAVVNEDGSQVRALEPLGTEDATVYPSWSPNNQTVAMYTKGVDFYRQEVYFVGLNDENFKSMIIEGRGFQSKWSPQGDKLLYSVYANSNNLKPLLWIANAQGDNIGTNRKNLNIETWADKCVFSSNTEIYCAIPNNLQEGAGLFLELAGQSSDQLYKIDTATGIKKLIAVPDGSYNMSDLNVTKDGSRLYFTDKTTEKLYNIKLK</sequence>
<dbReference type="Proteomes" id="UP000228896">
    <property type="component" value="Unassembled WGS sequence"/>
</dbReference>
<evidence type="ECO:0000313" key="3">
    <source>
        <dbReference type="EMBL" id="PIV50282.1"/>
    </source>
</evidence>
<evidence type="ECO:0008006" key="5">
    <source>
        <dbReference type="Google" id="ProtNLM"/>
    </source>
</evidence>
<proteinExistence type="predicted"/>
<organism evidence="3 4">
    <name type="scientific">Candidatus Falkowbacteria bacterium CG02_land_8_20_14_3_00_36_14</name>
    <dbReference type="NCBI Taxonomy" id="1974560"/>
    <lineage>
        <taxon>Bacteria</taxon>
        <taxon>Candidatus Falkowiibacteriota</taxon>
    </lineage>
</organism>
<dbReference type="SUPFAM" id="SSF82171">
    <property type="entry name" value="DPP6 N-terminal domain-like"/>
    <property type="match status" value="1"/>
</dbReference>
<evidence type="ECO:0000313" key="4">
    <source>
        <dbReference type="Proteomes" id="UP000228896"/>
    </source>
</evidence>
<keyword evidence="2" id="KW-1133">Transmembrane helix</keyword>
<evidence type="ECO:0000256" key="2">
    <source>
        <dbReference type="SAM" id="Phobius"/>
    </source>
</evidence>
<keyword evidence="2" id="KW-0812">Transmembrane</keyword>
<accession>A0A2M7DKL7</accession>
<comment type="caution">
    <text evidence="3">The sequence shown here is derived from an EMBL/GenBank/DDBJ whole genome shotgun (WGS) entry which is preliminary data.</text>
</comment>
<protein>
    <recommendedName>
        <fullName evidence="5">Dipeptidylpeptidase IV N-terminal domain-containing protein</fullName>
    </recommendedName>
</protein>
<dbReference type="AlphaFoldDB" id="A0A2M7DKL7"/>
<feature type="region of interest" description="Disordered" evidence="1">
    <location>
        <begin position="72"/>
        <end position="91"/>
    </location>
</feature>
<keyword evidence="2" id="KW-0472">Membrane</keyword>
<gene>
    <name evidence="3" type="ORF">COS18_05440</name>
</gene>